<keyword evidence="7" id="KW-0862">Zinc</keyword>
<keyword evidence="5" id="KW-0479">Metal-binding</keyword>
<keyword evidence="4" id="KW-0808">Transferase</keyword>
<dbReference type="PANTHER" id="PTHR30616">
    <property type="entry name" value="UNCHARACTERIZED PROTEIN YFIH"/>
    <property type="match status" value="1"/>
</dbReference>
<proteinExistence type="inferred from homology"/>
<reference evidence="12 13" key="1">
    <citation type="submission" date="2019-01" db="EMBL/GenBank/DDBJ databases">
        <title>Nocardioides guangzhouensis sp. nov., an actinobacterium isolated from soil.</title>
        <authorList>
            <person name="Fu Y."/>
            <person name="Cai Y."/>
            <person name="Lin Z."/>
            <person name="Chen P."/>
        </authorList>
    </citation>
    <scope>NUCLEOTIDE SEQUENCE [LARGE SCALE GENOMIC DNA]</scope>
    <source>
        <strain evidence="12 13">NBRC 105384</strain>
    </source>
</reference>
<dbReference type="GO" id="GO:0016787">
    <property type="term" value="F:hydrolase activity"/>
    <property type="evidence" value="ECO:0007669"/>
    <property type="project" value="UniProtKB-KW"/>
</dbReference>
<dbReference type="SUPFAM" id="SSF64438">
    <property type="entry name" value="CNF1/YfiH-like putative cysteine hydrolases"/>
    <property type="match status" value="1"/>
</dbReference>
<comment type="function">
    <text evidence="2">Purine nucleoside enzyme that catalyzes the phosphorolysis of adenosine and inosine nucleosides, yielding D-ribose 1-phosphate and the respective free bases, adenine and hypoxanthine. Also catalyzes the phosphorolysis of S-methyl-5'-thioadenosine into adenine and S-methyl-5-thio-alpha-D-ribose 1-phosphate. Also has adenosine deaminase activity.</text>
</comment>
<keyword evidence="6" id="KW-0378">Hydrolase</keyword>
<name>A0A4Q5J043_9ACTN</name>
<comment type="similarity">
    <text evidence="3">Belongs to the purine nucleoside phosphorylase YfiH/LACC1 family.</text>
</comment>
<dbReference type="GO" id="GO:0005507">
    <property type="term" value="F:copper ion binding"/>
    <property type="evidence" value="ECO:0007669"/>
    <property type="project" value="TreeGrafter"/>
</dbReference>
<keyword evidence="13" id="KW-1185">Reference proteome</keyword>
<dbReference type="OrthoDB" id="4279at2"/>
<evidence type="ECO:0000256" key="9">
    <source>
        <dbReference type="ARBA" id="ARBA00047989"/>
    </source>
</evidence>
<dbReference type="CDD" id="cd16833">
    <property type="entry name" value="YfiH"/>
    <property type="match status" value="1"/>
</dbReference>
<evidence type="ECO:0000256" key="11">
    <source>
        <dbReference type="ARBA" id="ARBA00049893"/>
    </source>
</evidence>
<dbReference type="PANTHER" id="PTHR30616:SF2">
    <property type="entry name" value="PURINE NUCLEOSIDE PHOSPHORYLASE LACC1"/>
    <property type="match status" value="1"/>
</dbReference>
<dbReference type="AlphaFoldDB" id="A0A4Q5J043"/>
<dbReference type="RefSeq" id="WP_129987448.1">
    <property type="nucleotide sequence ID" value="NZ_SDPU01000022.1"/>
</dbReference>
<evidence type="ECO:0000256" key="4">
    <source>
        <dbReference type="ARBA" id="ARBA00022679"/>
    </source>
</evidence>
<evidence type="ECO:0000256" key="7">
    <source>
        <dbReference type="ARBA" id="ARBA00022833"/>
    </source>
</evidence>
<gene>
    <name evidence="12" type="ORF">ETU37_11390</name>
</gene>
<evidence type="ECO:0000256" key="5">
    <source>
        <dbReference type="ARBA" id="ARBA00022723"/>
    </source>
</evidence>
<dbReference type="InterPro" id="IPR003730">
    <property type="entry name" value="Cu_polyphenol_OxRdtase"/>
</dbReference>
<comment type="catalytic activity">
    <reaction evidence="11">
        <text>S-methyl-5'-thioadenosine + phosphate = 5-(methylsulfanyl)-alpha-D-ribose 1-phosphate + adenine</text>
        <dbReference type="Rhea" id="RHEA:11852"/>
        <dbReference type="ChEBI" id="CHEBI:16708"/>
        <dbReference type="ChEBI" id="CHEBI:17509"/>
        <dbReference type="ChEBI" id="CHEBI:43474"/>
        <dbReference type="ChEBI" id="CHEBI:58533"/>
        <dbReference type="EC" id="2.4.2.28"/>
    </reaction>
    <physiologicalReaction direction="left-to-right" evidence="11">
        <dbReference type="Rhea" id="RHEA:11853"/>
    </physiologicalReaction>
</comment>
<comment type="catalytic activity">
    <reaction evidence="10">
        <text>adenosine + phosphate = alpha-D-ribose 1-phosphate + adenine</text>
        <dbReference type="Rhea" id="RHEA:27642"/>
        <dbReference type="ChEBI" id="CHEBI:16335"/>
        <dbReference type="ChEBI" id="CHEBI:16708"/>
        <dbReference type="ChEBI" id="CHEBI:43474"/>
        <dbReference type="ChEBI" id="CHEBI:57720"/>
        <dbReference type="EC" id="2.4.2.1"/>
    </reaction>
    <physiologicalReaction direction="left-to-right" evidence="10">
        <dbReference type="Rhea" id="RHEA:27643"/>
    </physiologicalReaction>
</comment>
<dbReference type="Proteomes" id="UP000291189">
    <property type="component" value="Unassembled WGS sequence"/>
</dbReference>
<accession>A0A4Q5J043</accession>
<dbReference type="InterPro" id="IPR038371">
    <property type="entry name" value="Cu_polyphenol_OxRdtase_sf"/>
</dbReference>
<protein>
    <submittedName>
        <fullName evidence="12">Laccase domain-containing protein</fullName>
    </submittedName>
</protein>
<dbReference type="InterPro" id="IPR011324">
    <property type="entry name" value="Cytotoxic_necrot_fac-like_cat"/>
</dbReference>
<evidence type="ECO:0000256" key="1">
    <source>
        <dbReference type="ARBA" id="ARBA00000553"/>
    </source>
</evidence>
<sequence length="244" mass="24862">MFAYQSTRVGATTVDVAFTDRHGGVSGGPYASLDLGRHAAESGELDVNLGRLAEAFAGDPGTPLALMSQVHGRDVARVDGPGEPPVADGLVTGTAGLGLVVRVADCVPVLLADPDAGLVGAVHAGRPGLVAGVVPAAVERLRALGADRLVAWVGPHVCGSCYEVPAEMRDEVVAVVPESAATTSWGTPALDIGAGVVAQLRAADGVEVEVVDASRCTIEDDDLYSYRRQGPASGRLAGIVRVRP</sequence>
<organism evidence="12 13">
    <name type="scientific">Nocardioides iriomotensis</name>
    <dbReference type="NCBI Taxonomy" id="715784"/>
    <lineage>
        <taxon>Bacteria</taxon>
        <taxon>Bacillati</taxon>
        <taxon>Actinomycetota</taxon>
        <taxon>Actinomycetes</taxon>
        <taxon>Propionibacteriales</taxon>
        <taxon>Nocardioidaceae</taxon>
        <taxon>Nocardioides</taxon>
    </lineage>
</organism>
<evidence type="ECO:0000313" key="12">
    <source>
        <dbReference type="EMBL" id="RYU11860.1"/>
    </source>
</evidence>
<dbReference type="EMBL" id="SDPU01000022">
    <property type="protein sequence ID" value="RYU11860.1"/>
    <property type="molecule type" value="Genomic_DNA"/>
</dbReference>
<evidence type="ECO:0000256" key="8">
    <source>
        <dbReference type="ARBA" id="ARBA00023008"/>
    </source>
</evidence>
<evidence type="ECO:0000256" key="2">
    <source>
        <dbReference type="ARBA" id="ARBA00003215"/>
    </source>
</evidence>
<dbReference type="GO" id="GO:0017061">
    <property type="term" value="F:S-methyl-5-thioadenosine phosphorylase activity"/>
    <property type="evidence" value="ECO:0007669"/>
    <property type="project" value="UniProtKB-EC"/>
</dbReference>
<evidence type="ECO:0000256" key="3">
    <source>
        <dbReference type="ARBA" id="ARBA00007353"/>
    </source>
</evidence>
<comment type="catalytic activity">
    <reaction evidence="9">
        <text>adenosine + H2O + H(+) = inosine + NH4(+)</text>
        <dbReference type="Rhea" id="RHEA:24408"/>
        <dbReference type="ChEBI" id="CHEBI:15377"/>
        <dbReference type="ChEBI" id="CHEBI:15378"/>
        <dbReference type="ChEBI" id="CHEBI:16335"/>
        <dbReference type="ChEBI" id="CHEBI:17596"/>
        <dbReference type="ChEBI" id="CHEBI:28938"/>
        <dbReference type="EC" id="3.5.4.4"/>
    </reaction>
    <physiologicalReaction direction="left-to-right" evidence="9">
        <dbReference type="Rhea" id="RHEA:24409"/>
    </physiologicalReaction>
</comment>
<evidence type="ECO:0000313" key="13">
    <source>
        <dbReference type="Proteomes" id="UP000291189"/>
    </source>
</evidence>
<evidence type="ECO:0000256" key="6">
    <source>
        <dbReference type="ARBA" id="ARBA00022801"/>
    </source>
</evidence>
<keyword evidence="8" id="KW-0186">Copper</keyword>
<comment type="caution">
    <text evidence="12">The sequence shown here is derived from an EMBL/GenBank/DDBJ whole genome shotgun (WGS) entry which is preliminary data.</text>
</comment>
<comment type="catalytic activity">
    <reaction evidence="1">
        <text>inosine + phosphate = alpha-D-ribose 1-phosphate + hypoxanthine</text>
        <dbReference type="Rhea" id="RHEA:27646"/>
        <dbReference type="ChEBI" id="CHEBI:17368"/>
        <dbReference type="ChEBI" id="CHEBI:17596"/>
        <dbReference type="ChEBI" id="CHEBI:43474"/>
        <dbReference type="ChEBI" id="CHEBI:57720"/>
        <dbReference type="EC" id="2.4.2.1"/>
    </reaction>
    <physiologicalReaction direction="left-to-right" evidence="1">
        <dbReference type="Rhea" id="RHEA:27647"/>
    </physiologicalReaction>
</comment>
<dbReference type="Pfam" id="PF02578">
    <property type="entry name" value="Cu-oxidase_4"/>
    <property type="match status" value="1"/>
</dbReference>
<evidence type="ECO:0000256" key="10">
    <source>
        <dbReference type="ARBA" id="ARBA00048968"/>
    </source>
</evidence>
<dbReference type="Gene3D" id="3.60.140.10">
    <property type="entry name" value="CNF1/YfiH-like putative cysteine hydrolases"/>
    <property type="match status" value="1"/>
</dbReference>